<sequence>MQTALLEALRAAVSVSDGLKDAFTLFCATARPDRGVLMSSGPLIVPEAPRSQLHLLKAWPPLPEGSDPDPHGFNLISTNLSIRAITPVRHQGDIGIIVYFPRRYPARDAESARRVLVTLVQTAAAMIEVDHRYRVLLRSLPYDPLTHLPIWSLFKERVERRLARLDRETLPATLMLVCFSGLLDVRDDAEVEADDAITQITHVRDAIAFLQRAIRPTDIIGQVDRESYTLWLDGGDRFASVERAEQICRRRYLCSAGANPRVSVKIGLVTREPGSSDTLDSFFERARLALSIARERNADWHFAHENA</sequence>
<dbReference type="Gene3D" id="3.30.70.270">
    <property type="match status" value="1"/>
</dbReference>
<organism evidence="2 3">
    <name type="scientific">Swaminathania salitolerans</name>
    <dbReference type="NCBI Taxonomy" id="182838"/>
    <lineage>
        <taxon>Bacteria</taxon>
        <taxon>Pseudomonadati</taxon>
        <taxon>Pseudomonadota</taxon>
        <taxon>Alphaproteobacteria</taxon>
        <taxon>Acetobacterales</taxon>
        <taxon>Acetobacteraceae</taxon>
        <taxon>Swaminathania</taxon>
    </lineage>
</organism>
<name>A0A511BN15_9PROT</name>
<gene>
    <name evidence="2" type="ORF">SSA02_06050</name>
</gene>
<dbReference type="Pfam" id="PF00990">
    <property type="entry name" value="GGDEF"/>
    <property type="match status" value="1"/>
</dbReference>
<dbReference type="SUPFAM" id="SSF55073">
    <property type="entry name" value="Nucleotide cyclase"/>
    <property type="match status" value="1"/>
</dbReference>
<feature type="domain" description="GGDEF" evidence="1">
    <location>
        <begin position="129"/>
        <end position="304"/>
    </location>
</feature>
<reference evidence="2 3" key="1">
    <citation type="submission" date="2019-07" db="EMBL/GenBank/DDBJ databases">
        <title>Whole genome shotgun sequence of Swaminathania salitolerans NBRC 104436.</title>
        <authorList>
            <person name="Hosoyama A."/>
            <person name="Uohara A."/>
            <person name="Ohji S."/>
            <person name="Ichikawa N."/>
        </authorList>
    </citation>
    <scope>NUCLEOTIDE SEQUENCE [LARGE SCALE GENOMIC DNA]</scope>
    <source>
        <strain evidence="2 3">NBRC 104436</strain>
    </source>
</reference>
<dbReference type="InterPro" id="IPR000160">
    <property type="entry name" value="GGDEF_dom"/>
</dbReference>
<evidence type="ECO:0000313" key="3">
    <source>
        <dbReference type="Proteomes" id="UP000321405"/>
    </source>
</evidence>
<dbReference type="SMART" id="SM00267">
    <property type="entry name" value="GGDEF"/>
    <property type="match status" value="1"/>
</dbReference>
<dbReference type="EMBL" id="BJVC01000001">
    <property type="protein sequence ID" value="GEL01442.1"/>
    <property type="molecule type" value="Genomic_DNA"/>
</dbReference>
<comment type="caution">
    <text evidence="2">The sequence shown here is derived from an EMBL/GenBank/DDBJ whole genome shotgun (WGS) entry which is preliminary data.</text>
</comment>
<protein>
    <recommendedName>
        <fullName evidence="1">GGDEF domain-containing protein</fullName>
    </recommendedName>
</protein>
<accession>A0A511BN15</accession>
<dbReference type="AlphaFoldDB" id="A0A511BN15"/>
<dbReference type="Proteomes" id="UP000321405">
    <property type="component" value="Unassembled WGS sequence"/>
</dbReference>
<evidence type="ECO:0000313" key="2">
    <source>
        <dbReference type="EMBL" id="GEL01442.1"/>
    </source>
</evidence>
<dbReference type="InterPro" id="IPR029787">
    <property type="entry name" value="Nucleotide_cyclase"/>
</dbReference>
<proteinExistence type="predicted"/>
<keyword evidence="3" id="KW-1185">Reference proteome</keyword>
<dbReference type="InterPro" id="IPR043128">
    <property type="entry name" value="Rev_trsase/Diguanyl_cyclase"/>
</dbReference>
<evidence type="ECO:0000259" key="1">
    <source>
        <dbReference type="SMART" id="SM00267"/>
    </source>
</evidence>